<dbReference type="InterPro" id="IPR016167">
    <property type="entry name" value="FAD-bd_PCMH_sub1"/>
</dbReference>
<dbReference type="Gene3D" id="3.30.70.2190">
    <property type="match status" value="1"/>
</dbReference>
<dbReference type="Gene3D" id="3.30.70.2740">
    <property type="match status" value="1"/>
</dbReference>
<accession>A0ABU7M0U5</accession>
<keyword evidence="2" id="KW-0285">Flavoprotein</keyword>
<keyword evidence="3" id="KW-0274">FAD</keyword>
<evidence type="ECO:0000256" key="3">
    <source>
        <dbReference type="ARBA" id="ARBA00022827"/>
    </source>
</evidence>
<dbReference type="InterPro" id="IPR016169">
    <property type="entry name" value="FAD-bd_PCMH_sub2"/>
</dbReference>
<dbReference type="InterPro" id="IPR006094">
    <property type="entry name" value="Oxid_FAD_bind_N"/>
</dbReference>
<name>A0ABU7M0U5_9PROT</name>
<comment type="caution">
    <text evidence="5">The sequence shown here is derived from an EMBL/GenBank/DDBJ whole genome shotgun (WGS) entry which is preliminary data.</text>
</comment>
<evidence type="ECO:0000256" key="1">
    <source>
        <dbReference type="ARBA" id="ARBA00008000"/>
    </source>
</evidence>
<evidence type="ECO:0000256" key="2">
    <source>
        <dbReference type="ARBA" id="ARBA00022630"/>
    </source>
</evidence>
<dbReference type="PANTHER" id="PTHR43716:SF2">
    <property type="entry name" value="BLL6224 PROTEIN"/>
    <property type="match status" value="1"/>
</dbReference>
<evidence type="ECO:0000313" key="6">
    <source>
        <dbReference type="Proteomes" id="UP001310692"/>
    </source>
</evidence>
<evidence type="ECO:0000313" key="5">
    <source>
        <dbReference type="EMBL" id="MEE2567411.1"/>
    </source>
</evidence>
<dbReference type="Proteomes" id="UP001310692">
    <property type="component" value="Unassembled WGS sequence"/>
</dbReference>
<dbReference type="SUPFAM" id="SSF56176">
    <property type="entry name" value="FAD-binding/transporter-associated domain-like"/>
    <property type="match status" value="1"/>
</dbReference>
<dbReference type="PANTHER" id="PTHR43716">
    <property type="entry name" value="D-2-HYDROXYGLUTARATE DEHYDROGENASE, MITOCHONDRIAL"/>
    <property type="match status" value="1"/>
</dbReference>
<dbReference type="Pfam" id="PF01565">
    <property type="entry name" value="FAD_binding_4"/>
    <property type="match status" value="1"/>
</dbReference>
<keyword evidence="6" id="KW-1185">Reference proteome</keyword>
<gene>
    <name evidence="5" type="ORF">V0U35_12055</name>
</gene>
<dbReference type="PROSITE" id="PS51387">
    <property type="entry name" value="FAD_PCMH"/>
    <property type="match status" value="1"/>
</dbReference>
<organism evidence="5 6">
    <name type="scientific">Hyphobacterium marinum</name>
    <dbReference type="NCBI Taxonomy" id="3116574"/>
    <lineage>
        <taxon>Bacteria</taxon>
        <taxon>Pseudomonadati</taxon>
        <taxon>Pseudomonadota</taxon>
        <taxon>Alphaproteobacteria</taxon>
        <taxon>Maricaulales</taxon>
        <taxon>Maricaulaceae</taxon>
        <taxon>Hyphobacterium</taxon>
    </lineage>
</organism>
<dbReference type="InterPro" id="IPR004113">
    <property type="entry name" value="FAD-bd_oxidored_4_C"/>
</dbReference>
<comment type="similarity">
    <text evidence="1">Belongs to the FAD-binding oxidoreductase/transferase type 4 family.</text>
</comment>
<dbReference type="InterPro" id="IPR036318">
    <property type="entry name" value="FAD-bd_PCMH-like_sf"/>
</dbReference>
<dbReference type="InterPro" id="IPR051264">
    <property type="entry name" value="FAD-oxidored/transferase_4"/>
</dbReference>
<dbReference type="Gene3D" id="3.30.465.10">
    <property type="match status" value="1"/>
</dbReference>
<dbReference type="InterPro" id="IPR016164">
    <property type="entry name" value="FAD-linked_Oxase-like_C"/>
</dbReference>
<dbReference type="RefSeq" id="WP_330196972.1">
    <property type="nucleotide sequence ID" value="NZ_JAZDRO010000005.1"/>
</dbReference>
<protein>
    <submittedName>
        <fullName evidence="5">FAD-binding oxidoreductase</fullName>
    </submittedName>
</protein>
<sequence>MINTATLDQLKAALGPKGWSDDPAELDPHVTDWRGRYRGETPILLKPATTAEVAEAVRICAANGIAITPQGGNTGLVGGATPKGEVLISLKRMTAIRETDTANDSLTVEAGCILETVQETAREAGRLFPLSLGSQGSATIGGLISTNAGGVHVLRYGMMRDLVLGIEAVLPDGQIWNGLRGLRKDNSGYDLKQLFIGAEGTLGIVTAATLKLFPRPAETCVAWAAVASPDDAVTLLGDLKAATGGALSALELVPRNALDLVLKHIPGTRDPLDSRHPWHVLVEIGAARNGEGRAMMEAGLGHALESGLVKDAVIAENEAQALALWQLREPIAEAEKAHGKAAKHDLSIPVSRMPAFIKEATALIESMIPDANVIAFGHVGDGNVHFNIASQQPGTGEDFLASCRPATEAVFELVTRYNGSIAAEHGVGVLKSADLAARRPLDVALMRSVKAALDPENIMNPRVLIAD</sequence>
<dbReference type="Pfam" id="PF02913">
    <property type="entry name" value="FAD-oxidase_C"/>
    <property type="match status" value="1"/>
</dbReference>
<dbReference type="Gene3D" id="3.30.43.10">
    <property type="entry name" value="Uridine Diphospho-n-acetylenolpyruvylglucosamine Reductase, domain 2"/>
    <property type="match status" value="1"/>
</dbReference>
<dbReference type="EMBL" id="JAZDRO010000005">
    <property type="protein sequence ID" value="MEE2567411.1"/>
    <property type="molecule type" value="Genomic_DNA"/>
</dbReference>
<evidence type="ECO:0000259" key="4">
    <source>
        <dbReference type="PROSITE" id="PS51387"/>
    </source>
</evidence>
<reference evidence="5 6" key="1">
    <citation type="submission" date="2024-01" db="EMBL/GenBank/DDBJ databases">
        <title>Hyphobacterium bacterium isolated from marine sediment.</title>
        <authorList>
            <person name="Zhao S."/>
        </authorList>
    </citation>
    <scope>NUCLEOTIDE SEQUENCE [LARGE SCALE GENOMIC DNA]</scope>
    <source>
        <strain evidence="5 6">Y60-23</strain>
    </source>
</reference>
<feature type="domain" description="FAD-binding PCMH-type" evidence="4">
    <location>
        <begin position="37"/>
        <end position="215"/>
    </location>
</feature>
<dbReference type="Gene3D" id="1.10.45.10">
    <property type="entry name" value="Vanillyl-alcohol Oxidase, Chain A, domain 4"/>
    <property type="match status" value="1"/>
</dbReference>
<dbReference type="InterPro" id="IPR016166">
    <property type="entry name" value="FAD-bd_PCMH"/>
</dbReference>
<proteinExistence type="inferred from homology"/>
<dbReference type="InterPro" id="IPR016171">
    <property type="entry name" value="Vanillyl_alc_oxidase_C-sub2"/>
</dbReference>
<dbReference type="SUPFAM" id="SSF55103">
    <property type="entry name" value="FAD-linked oxidases, C-terminal domain"/>
    <property type="match status" value="1"/>
</dbReference>